<sequence>MANRHNHYEAAFEAYLRDERLAYVAVDEQRRALTGDASLKSVDFIVTPAAGGTSWLIDVKGRRFPAGRKQRQYWKNWSTRDDVDSLTRWRARFGPGFDAMLVFAYHLTAEQSPVPVEQVFPFRGQAYAFVGVPLDQYARSARPLSERWQTIAMPVAEFRQAARSVGDLLHADPAATRA</sequence>
<organism evidence="1 2">
    <name type="scientific">Posidoniimonas corsicana</name>
    <dbReference type="NCBI Taxonomy" id="1938618"/>
    <lineage>
        <taxon>Bacteria</taxon>
        <taxon>Pseudomonadati</taxon>
        <taxon>Planctomycetota</taxon>
        <taxon>Planctomycetia</taxon>
        <taxon>Pirellulales</taxon>
        <taxon>Lacipirellulaceae</taxon>
        <taxon>Posidoniimonas</taxon>
    </lineage>
</organism>
<reference evidence="1 2" key="1">
    <citation type="submission" date="2019-02" db="EMBL/GenBank/DDBJ databases">
        <title>Deep-cultivation of Planctomycetes and their phenomic and genomic characterization uncovers novel biology.</title>
        <authorList>
            <person name="Wiegand S."/>
            <person name="Jogler M."/>
            <person name="Boedeker C."/>
            <person name="Pinto D."/>
            <person name="Vollmers J."/>
            <person name="Rivas-Marin E."/>
            <person name="Kohn T."/>
            <person name="Peeters S.H."/>
            <person name="Heuer A."/>
            <person name="Rast P."/>
            <person name="Oberbeckmann S."/>
            <person name="Bunk B."/>
            <person name="Jeske O."/>
            <person name="Meyerdierks A."/>
            <person name="Storesund J.E."/>
            <person name="Kallscheuer N."/>
            <person name="Luecker S."/>
            <person name="Lage O.M."/>
            <person name="Pohl T."/>
            <person name="Merkel B.J."/>
            <person name="Hornburger P."/>
            <person name="Mueller R.-W."/>
            <person name="Bruemmer F."/>
            <person name="Labrenz M."/>
            <person name="Spormann A.M."/>
            <person name="Op Den Camp H."/>
            <person name="Overmann J."/>
            <person name="Amann R."/>
            <person name="Jetten M.S.M."/>
            <person name="Mascher T."/>
            <person name="Medema M.H."/>
            <person name="Devos D.P."/>
            <person name="Kaster A.-K."/>
            <person name="Ovreas L."/>
            <person name="Rohde M."/>
            <person name="Galperin M.Y."/>
            <person name="Jogler C."/>
        </authorList>
    </citation>
    <scope>NUCLEOTIDE SEQUENCE [LARGE SCALE GENOMIC DNA]</scope>
    <source>
        <strain evidence="1 2">KOR34</strain>
    </source>
</reference>
<dbReference type="RefSeq" id="WP_146568781.1">
    <property type="nucleotide sequence ID" value="NZ_SIHJ01000005.1"/>
</dbReference>
<comment type="caution">
    <text evidence="1">The sequence shown here is derived from an EMBL/GenBank/DDBJ whole genome shotgun (WGS) entry which is preliminary data.</text>
</comment>
<accession>A0A5C5UW83</accession>
<dbReference type="OrthoDB" id="272676at2"/>
<evidence type="ECO:0008006" key="3">
    <source>
        <dbReference type="Google" id="ProtNLM"/>
    </source>
</evidence>
<proteinExistence type="predicted"/>
<dbReference type="Proteomes" id="UP000316714">
    <property type="component" value="Unassembled WGS sequence"/>
</dbReference>
<dbReference type="AlphaFoldDB" id="A0A5C5UW83"/>
<gene>
    <name evidence="1" type="ORF">KOR34_49870</name>
</gene>
<keyword evidence="2" id="KW-1185">Reference proteome</keyword>
<evidence type="ECO:0000313" key="1">
    <source>
        <dbReference type="EMBL" id="TWT30428.1"/>
    </source>
</evidence>
<protein>
    <recommendedName>
        <fullName evidence="3">PD(D/E)XK endonuclease domain-containing protein</fullName>
    </recommendedName>
</protein>
<name>A0A5C5UW83_9BACT</name>
<dbReference type="InterPro" id="IPR049797">
    <property type="entry name" value="HYExAFE"/>
</dbReference>
<dbReference type="EMBL" id="SIHJ01000005">
    <property type="protein sequence ID" value="TWT30428.1"/>
    <property type="molecule type" value="Genomic_DNA"/>
</dbReference>
<evidence type="ECO:0000313" key="2">
    <source>
        <dbReference type="Proteomes" id="UP000316714"/>
    </source>
</evidence>
<dbReference type="NCBIfam" id="NF038001">
    <property type="entry name" value="HYExAFE"/>
    <property type="match status" value="1"/>
</dbReference>